<dbReference type="RefSeq" id="WP_038671240.1">
    <property type="nucleotide sequence ID" value="NZ_JAOQJZ010000010.1"/>
</dbReference>
<protein>
    <submittedName>
        <fullName evidence="1">DUF3793 family protein</fullName>
    </submittedName>
</protein>
<dbReference type="Proteomes" id="UP001208131">
    <property type="component" value="Unassembled WGS sequence"/>
</dbReference>
<evidence type="ECO:0000313" key="1">
    <source>
        <dbReference type="EMBL" id="MCU6706241.1"/>
    </source>
</evidence>
<evidence type="ECO:0000313" key="2">
    <source>
        <dbReference type="Proteomes" id="UP001208131"/>
    </source>
</evidence>
<gene>
    <name evidence="1" type="ORF">OCV57_09930</name>
</gene>
<dbReference type="InterPro" id="IPR024523">
    <property type="entry name" value="DUF3793"/>
</dbReference>
<proteinExistence type="predicted"/>
<organism evidence="1 2">
    <name type="scientific">Hominimerdicola aceti</name>
    <dbReference type="NCBI Taxonomy" id="2981726"/>
    <lineage>
        <taxon>Bacteria</taxon>
        <taxon>Bacillati</taxon>
        <taxon>Bacillota</taxon>
        <taxon>Clostridia</taxon>
        <taxon>Eubacteriales</taxon>
        <taxon>Oscillospiraceae</taxon>
        <taxon>Hominimerdicola</taxon>
    </lineage>
</organism>
<keyword evidence="2" id="KW-1185">Reference proteome</keyword>
<name>A0AAE3IH79_9FIRM</name>
<reference evidence="1 2" key="1">
    <citation type="journal article" date="2021" name="ISME Commun">
        <title>Automated analysis of genomic sequences facilitates high-throughput and comprehensive description of bacteria.</title>
        <authorList>
            <person name="Hitch T.C.A."/>
        </authorList>
    </citation>
    <scope>NUCLEOTIDE SEQUENCE [LARGE SCALE GENOMIC DNA]</scope>
    <source>
        <strain evidence="1 2">Sanger_31</strain>
    </source>
</reference>
<accession>A0AAE3IH79</accession>
<comment type="caution">
    <text evidence="1">The sequence shown here is derived from an EMBL/GenBank/DDBJ whole genome shotgun (WGS) entry which is preliminary data.</text>
</comment>
<dbReference type="Pfam" id="PF12672">
    <property type="entry name" value="DUF3793"/>
    <property type="match status" value="1"/>
</dbReference>
<dbReference type="AlphaFoldDB" id="A0AAE3IH79"/>
<dbReference type="EMBL" id="JAOQJZ010000010">
    <property type="protein sequence ID" value="MCU6706241.1"/>
    <property type="molecule type" value="Genomic_DNA"/>
</dbReference>
<sequence>MSQSELRNFEKSMAYHLAPAMLGIKPACLMSMEKNKDGLEENVELFNSRAYTKGMKLTVLCECKSRKLLFLYNEKLLSDRLADNRVRKLLESFGYDSRMTLEQQLERLSGRISASEDFPHEIGLFLGYPVDDVTGFIQNKGRNYLLCGYWKVYSDENRARRIFSNYDKCRNYLCNKLAQGESIYQALKIS</sequence>